<dbReference type="InterPro" id="IPR029044">
    <property type="entry name" value="Nucleotide-diphossugar_trans"/>
</dbReference>
<protein>
    <recommendedName>
        <fullName evidence="3">Glycosyltransferase family 8 protein</fullName>
    </recommendedName>
</protein>
<dbReference type="Proteomes" id="UP000474175">
    <property type="component" value="Unassembled WGS sequence"/>
</dbReference>
<comment type="caution">
    <text evidence="1">The sequence shown here is derived from an EMBL/GenBank/DDBJ whole genome shotgun (WGS) entry which is preliminary data.</text>
</comment>
<keyword evidence="2" id="KW-1185">Reference proteome</keyword>
<reference evidence="1 2" key="1">
    <citation type="submission" date="2020-02" db="EMBL/GenBank/DDBJ databases">
        <title>Draft genome sequence of two Spirosoma agri KCTC 52727 and Spirosoma terrae KCTC 52035.</title>
        <authorList>
            <person name="Rojas J."/>
            <person name="Ambika Manirajan B."/>
            <person name="Suarez C."/>
            <person name="Ratering S."/>
            <person name="Schnell S."/>
        </authorList>
    </citation>
    <scope>NUCLEOTIDE SEQUENCE [LARGE SCALE GENOMIC DNA]</scope>
    <source>
        <strain evidence="1 2">KCTC 52035</strain>
    </source>
</reference>
<evidence type="ECO:0000313" key="2">
    <source>
        <dbReference type="Proteomes" id="UP000474175"/>
    </source>
</evidence>
<evidence type="ECO:0008006" key="3">
    <source>
        <dbReference type="Google" id="ProtNLM"/>
    </source>
</evidence>
<dbReference type="AlphaFoldDB" id="A0A6L9LAP2"/>
<gene>
    <name evidence="1" type="ORF">GK108_22015</name>
</gene>
<dbReference type="RefSeq" id="WP_163953170.1">
    <property type="nucleotide sequence ID" value="NZ_JAAFZH010000012.1"/>
</dbReference>
<dbReference type="EMBL" id="JAAFZH010000012">
    <property type="protein sequence ID" value="NDU97576.1"/>
    <property type="molecule type" value="Genomic_DNA"/>
</dbReference>
<dbReference type="Gene3D" id="3.90.550.10">
    <property type="entry name" value="Spore Coat Polysaccharide Biosynthesis Protein SpsA, Chain A"/>
    <property type="match status" value="1"/>
</dbReference>
<proteinExistence type="predicted"/>
<name>A0A6L9LAP2_9BACT</name>
<evidence type="ECO:0000313" key="1">
    <source>
        <dbReference type="EMBL" id="NDU97576.1"/>
    </source>
</evidence>
<sequence length="347" mass="40937">MSRYFLCTWLCADSTGDESTYSQMGFKGKSSSQSFLNVYWKNICTLFLTSKKFNKDLNLIFFTNTEVPETVDSVNIHSMFAKLSVKIIQIDFEYKTPSNYYGSWRNTFFEFSIIKSMIDLSKNDEDVFLLLDSDCIVTQDLTLLWSMGLKNGFLGYSIDYPLDHVVNGLSRQMMKEVYEELDSTSLDSIPNYYGGEFLLSTIANLKKIFLDFEELWPKLLMRNENKQLKFNTEEHVLSYLFYKNKLENSLANRFIKRMWTQPFIHRNVVPRDEEFAIWHLPHEKKYGIITLFSILTKDINRTLNLPDEEFFELLKYHLTIPSIPNWIYISRILPVQIVKKIYLAFSN</sequence>
<accession>A0A6L9LAP2</accession>
<organism evidence="1 2">
    <name type="scientific">Spirosoma terrae</name>
    <dbReference type="NCBI Taxonomy" id="1968276"/>
    <lineage>
        <taxon>Bacteria</taxon>
        <taxon>Pseudomonadati</taxon>
        <taxon>Bacteroidota</taxon>
        <taxon>Cytophagia</taxon>
        <taxon>Cytophagales</taxon>
        <taxon>Cytophagaceae</taxon>
        <taxon>Spirosoma</taxon>
    </lineage>
</organism>